<dbReference type="RefSeq" id="WP_120602030.1">
    <property type="nucleotide sequence ID" value="NZ_JABFJX010000329.1"/>
</dbReference>
<dbReference type="EMBL" id="RAWE01000020">
    <property type="protein sequence ID" value="RKH05310.1"/>
    <property type="molecule type" value="Genomic_DNA"/>
</dbReference>
<sequence length="104" mass="11550">MDTETDCIQRHPGLPEACGLTASEAAAIMAAGIGATGSHTASQAEEYDDAHNADLPDWKRRCIRLYGDCQIQAWTRKARCFTCFESCTGQHEWPFDKCRPKDGR</sequence>
<accession>A0A3A8KBE1</accession>
<keyword evidence="2" id="KW-1185">Reference proteome</keyword>
<protein>
    <submittedName>
        <fullName evidence="1">Uncharacterized protein</fullName>
    </submittedName>
</protein>
<organism evidence="1 2">
    <name type="scientific">Corallococcus carmarthensis</name>
    <dbReference type="NCBI Taxonomy" id="2316728"/>
    <lineage>
        <taxon>Bacteria</taxon>
        <taxon>Pseudomonadati</taxon>
        <taxon>Myxococcota</taxon>
        <taxon>Myxococcia</taxon>
        <taxon>Myxococcales</taxon>
        <taxon>Cystobacterineae</taxon>
        <taxon>Myxococcaceae</taxon>
        <taxon>Corallococcus</taxon>
    </lineage>
</organism>
<name>A0A3A8KBE1_9BACT</name>
<dbReference type="AlphaFoldDB" id="A0A3A8KBE1"/>
<dbReference type="OrthoDB" id="5384446at2"/>
<evidence type="ECO:0000313" key="2">
    <source>
        <dbReference type="Proteomes" id="UP000268313"/>
    </source>
</evidence>
<reference evidence="2" key="1">
    <citation type="submission" date="2018-09" db="EMBL/GenBank/DDBJ databases">
        <authorList>
            <person name="Livingstone P.G."/>
            <person name="Whitworth D.E."/>
        </authorList>
    </citation>
    <scope>NUCLEOTIDE SEQUENCE [LARGE SCALE GENOMIC DNA]</scope>
    <source>
        <strain evidence="2">CA043D</strain>
    </source>
</reference>
<proteinExistence type="predicted"/>
<comment type="caution">
    <text evidence="1">The sequence shown here is derived from an EMBL/GenBank/DDBJ whole genome shotgun (WGS) entry which is preliminary data.</text>
</comment>
<dbReference type="Proteomes" id="UP000268313">
    <property type="component" value="Unassembled WGS sequence"/>
</dbReference>
<evidence type="ECO:0000313" key="1">
    <source>
        <dbReference type="EMBL" id="RKH05310.1"/>
    </source>
</evidence>
<gene>
    <name evidence="1" type="ORF">D7X32_08565</name>
</gene>